<feature type="transmembrane region" description="Helical" evidence="1">
    <location>
        <begin position="12"/>
        <end position="30"/>
    </location>
</feature>
<protein>
    <recommendedName>
        <fullName evidence="2">Signal transduction histidine kinase internal region domain-containing protein</fullName>
    </recommendedName>
</protein>
<feature type="transmembrane region" description="Helical" evidence="1">
    <location>
        <begin position="50"/>
        <end position="68"/>
    </location>
</feature>
<dbReference type="InterPro" id="IPR050640">
    <property type="entry name" value="Bact_2-comp_sensor_kinase"/>
</dbReference>
<dbReference type="GO" id="GO:0000155">
    <property type="term" value="F:phosphorelay sensor kinase activity"/>
    <property type="evidence" value="ECO:0007669"/>
    <property type="project" value="InterPro"/>
</dbReference>
<sequence length="339" mass="39281">MQAFLSMNNNKLILIVAISFSLLVNIPRLVFLFGSADGSGLWEVSTNDTLLRIISLFGFCFFILKLNIDWSIQWFQKKTFLKAIFLSFAILVVWIFIFRIFDVVINGNNSTTLNPRFNSFVYFFVMLMLIVISRTITLNNQAKIDAVEKEQLKQQSLQNELAALKNQVNPHFLFNSLNSLSLLVREDQNSAGKFIKKLSFLYRYILQSKDQDLVSLKEELKFLDSYLYLIKQRYRENFKAIINIDDALLQKKIPSLALQLLVENSVKHNEISVNKPLRVTIYSQDHFLVVKNKLQKRTGNVESTNTGLSNLNTRFKLLLNKEISIENNSDYFIVKLPII</sequence>
<evidence type="ECO:0000313" key="3">
    <source>
        <dbReference type="EMBL" id="KAB1159462.1"/>
    </source>
</evidence>
<feature type="transmembrane region" description="Helical" evidence="1">
    <location>
        <begin position="80"/>
        <end position="101"/>
    </location>
</feature>
<name>A0A7J5APP4_9FLAO</name>
<feature type="domain" description="Signal transduction histidine kinase internal region" evidence="2">
    <location>
        <begin position="160"/>
        <end position="238"/>
    </location>
</feature>
<accession>A0A7J5APP4</accession>
<evidence type="ECO:0000256" key="1">
    <source>
        <dbReference type="SAM" id="Phobius"/>
    </source>
</evidence>
<evidence type="ECO:0000313" key="4">
    <source>
        <dbReference type="Proteomes" id="UP000467305"/>
    </source>
</evidence>
<gene>
    <name evidence="3" type="ORF">F7018_03885</name>
</gene>
<dbReference type="Proteomes" id="UP000467305">
    <property type="component" value="Unassembled WGS sequence"/>
</dbReference>
<evidence type="ECO:0000259" key="2">
    <source>
        <dbReference type="Pfam" id="PF06580"/>
    </source>
</evidence>
<organism evidence="3 4">
    <name type="scientific">Tenacibaculum aiptasiae</name>
    <dbReference type="NCBI Taxonomy" id="426481"/>
    <lineage>
        <taxon>Bacteria</taxon>
        <taxon>Pseudomonadati</taxon>
        <taxon>Bacteroidota</taxon>
        <taxon>Flavobacteriia</taxon>
        <taxon>Flavobacteriales</taxon>
        <taxon>Flavobacteriaceae</taxon>
        <taxon>Tenacibaculum</taxon>
    </lineage>
</organism>
<dbReference type="PANTHER" id="PTHR34220">
    <property type="entry name" value="SENSOR HISTIDINE KINASE YPDA"/>
    <property type="match status" value="1"/>
</dbReference>
<keyword evidence="4" id="KW-1185">Reference proteome</keyword>
<dbReference type="GO" id="GO:0016020">
    <property type="term" value="C:membrane"/>
    <property type="evidence" value="ECO:0007669"/>
    <property type="project" value="InterPro"/>
</dbReference>
<reference evidence="3 4" key="1">
    <citation type="submission" date="2019-09" db="EMBL/GenBank/DDBJ databases">
        <authorList>
            <person name="Cao W.R."/>
        </authorList>
    </citation>
    <scope>NUCLEOTIDE SEQUENCE [LARGE SCALE GENOMIC DNA]</scope>
    <source>
        <strain evidence="4">a4</strain>
    </source>
</reference>
<feature type="transmembrane region" description="Helical" evidence="1">
    <location>
        <begin position="121"/>
        <end position="139"/>
    </location>
</feature>
<proteinExistence type="predicted"/>
<dbReference type="EMBL" id="WAAU01000008">
    <property type="protein sequence ID" value="KAB1159462.1"/>
    <property type="molecule type" value="Genomic_DNA"/>
</dbReference>
<dbReference type="InterPro" id="IPR010559">
    <property type="entry name" value="Sig_transdc_His_kin_internal"/>
</dbReference>
<keyword evidence="1" id="KW-0812">Transmembrane</keyword>
<dbReference type="Pfam" id="PF06580">
    <property type="entry name" value="His_kinase"/>
    <property type="match status" value="1"/>
</dbReference>
<comment type="caution">
    <text evidence="3">The sequence shown here is derived from an EMBL/GenBank/DDBJ whole genome shotgun (WGS) entry which is preliminary data.</text>
</comment>
<dbReference type="PANTHER" id="PTHR34220:SF7">
    <property type="entry name" value="SENSOR HISTIDINE KINASE YPDA"/>
    <property type="match status" value="1"/>
</dbReference>
<dbReference type="OrthoDB" id="9809908at2"/>
<keyword evidence="1" id="KW-0472">Membrane</keyword>
<dbReference type="AlphaFoldDB" id="A0A7J5APP4"/>
<keyword evidence="1" id="KW-1133">Transmembrane helix</keyword>